<keyword evidence="5 7" id="KW-0472">Membrane</keyword>
<dbReference type="PANTHER" id="PTHR43124:SF10">
    <property type="entry name" value="PURINE EFFLUX PUMP PBUE"/>
    <property type="match status" value="1"/>
</dbReference>
<keyword evidence="2" id="KW-1003">Cell membrane</keyword>
<dbReference type="EMBL" id="JBEPAZ010000019">
    <property type="protein sequence ID" value="MER6430414.1"/>
    <property type="molecule type" value="Genomic_DNA"/>
</dbReference>
<organism evidence="9 10">
    <name type="scientific">Streptomyces sp. 900105245</name>
    <dbReference type="NCBI Taxonomy" id="3154379"/>
    <lineage>
        <taxon>Bacteria</taxon>
        <taxon>Bacillati</taxon>
        <taxon>Actinomycetota</taxon>
        <taxon>Actinomycetes</taxon>
        <taxon>Kitasatosporales</taxon>
        <taxon>Streptomycetaceae</taxon>
        <taxon>Streptomyces</taxon>
    </lineage>
</organism>
<evidence type="ECO:0000256" key="7">
    <source>
        <dbReference type="SAM" id="Phobius"/>
    </source>
</evidence>
<name>A0ABV1U9Q0_9ACTN</name>
<feature type="transmembrane region" description="Helical" evidence="7">
    <location>
        <begin position="303"/>
        <end position="324"/>
    </location>
</feature>
<evidence type="ECO:0000313" key="9">
    <source>
        <dbReference type="EMBL" id="MER6430414.1"/>
    </source>
</evidence>
<evidence type="ECO:0000259" key="8">
    <source>
        <dbReference type="PROSITE" id="PS50850"/>
    </source>
</evidence>
<feature type="transmembrane region" description="Helical" evidence="7">
    <location>
        <begin position="159"/>
        <end position="181"/>
    </location>
</feature>
<feature type="transmembrane region" description="Helical" evidence="7">
    <location>
        <begin position="330"/>
        <end position="347"/>
    </location>
</feature>
<evidence type="ECO:0000256" key="6">
    <source>
        <dbReference type="SAM" id="MobiDB-lite"/>
    </source>
</evidence>
<feature type="transmembrane region" description="Helical" evidence="7">
    <location>
        <begin position="368"/>
        <end position="387"/>
    </location>
</feature>
<dbReference type="CDD" id="cd17324">
    <property type="entry name" value="MFS_NepI_like"/>
    <property type="match status" value="1"/>
</dbReference>
<dbReference type="InterPro" id="IPR020846">
    <property type="entry name" value="MFS_dom"/>
</dbReference>
<evidence type="ECO:0000256" key="3">
    <source>
        <dbReference type="ARBA" id="ARBA00022692"/>
    </source>
</evidence>
<dbReference type="PANTHER" id="PTHR43124">
    <property type="entry name" value="PURINE EFFLUX PUMP PBUE"/>
    <property type="match status" value="1"/>
</dbReference>
<keyword evidence="3 7" id="KW-0812">Transmembrane</keyword>
<dbReference type="InterPro" id="IPR036259">
    <property type="entry name" value="MFS_trans_sf"/>
</dbReference>
<feature type="transmembrane region" description="Helical" evidence="7">
    <location>
        <begin position="31"/>
        <end position="57"/>
    </location>
</feature>
<evidence type="ECO:0000256" key="1">
    <source>
        <dbReference type="ARBA" id="ARBA00004651"/>
    </source>
</evidence>
<gene>
    <name evidence="9" type="ORF">ABT272_22115</name>
</gene>
<evidence type="ECO:0000256" key="5">
    <source>
        <dbReference type="ARBA" id="ARBA00023136"/>
    </source>
</evidence>
<comment type="subcellular location">
    <subcellularLocation>
        <location evidence="1">Cell membrane</location>
        <topology evidence="1">Multi-pass membrane protein</topology>
    </subcellularLocation>
</comment>
<dbReference type="RefSeq" id="WP_352064188.1">
    <property type="nucleotide sequence ID" value="NZ_JBEPAZ010000019.1"/>
</dbReference>
<feature type="transmembrane region" description="Helical" evidence="7">
    <location>
        <begin position="243"/>
        <end position="265"/>
    </location>
</feature>
<feature type="transmembrane region" description="Helical" evidence="7">
    <location>
        <begin position="187"/>
        <end position="209"/>
    </location>
</feature>
<dbReference type="InterPro" id="IPR050189">
    <property type="entry name" value="MFS_Efflux_Transporters"/>
</dbReference>
<dbReference type="PROSITE" id="PS50850">
    <property type="entry name" value="MFS"/>
    <property type="match status" value="1"/>
</dbReference>
<proteinExistence type="predicted"/>
<feature type="transmembrane region" description="Helical" evidence="7">
    <location>
        <begin position="69"/>
        <end position="89"/>
    </location>
</feature>
<evidence type="ECO:0000313" key="10">
    <source>
        <dbReference type="Proteomes" id="UP001470023"/>
    </source>
</evidence>
<dbReference type="Gene3D" id="1.20.1250.20">
    <property type="entry name" value="MFS general substrate transporter like domains"/>
    <property type="match status" value="1"/>
</dbReference>
<evidence type="ECO:0000256" key="2">
    <source>
        <dbReference type="ARBA" id="ARBA00022475"/>
    </source>
</evidence>
<protein>
    <submittedName>
        <fullName evidence="9">MFS transporter</fullName>
    </submittedName>
</protein>
<feature type="transmembrane region" description="Helical" evidence="7">
    <location>
        <begin position="393"/>
        <end position="411"/>
    </location>
</feature>
<evidence type="ECO:0000256" key="4">
    <source>
        <dbReference type="ARBA" id="ARBA00022989"/>
    </source>
</evidence>
<dbReference type="Pfam" id="PF07690">
    <property type="entry name" value="MFS_1"/>
    <property type="match status" value="1"/>
</dbReference>
<comment type="caution">
    <text evidence="9">The sequence shown here is derived from an EMBL/GenBank/DDBJ whole genome shotgun (WGS) entry which is preliminary data.</text>
</comment>
<keyword evidence="4 7" id="KW-1133">Transmembrane helix</keyword>
<dbReference type="SUPFAM" id="SSF103473">
    <property type="entry name" value="MFS general substrate transporter"/>
    <property type="match status" value="1"/>
</dbReference>
<reference evidence="9 10" key="1">
    <citation type="submission" date="2024-06" db="EMBL/GenBank/DDBJ databases">
        <title>The Natural Products Discovery Center: Release of the First 8490 Sequenced Strains for Exploring Actinobacteria Biosynthetic Diversity.</title>
        <authorList>
            <person name="Kalkreuter E."/>
            <person name="Kautsar S.A."/>
            <person name="Yang D."/>
            <person name="Bader C.D."/>
            <person name="Teijaro C.N."/>
            <person name="Fluegel L."/>
            <person name="Davis C.M."/>
            <person name="Simpson J.R."/>
            <person name="Lauterbach L."/>
            <person name="Steele A.D."/>
            <person name="Gui C."/>
            <person name="Meng S."/>
            <person name="Li G."/>
            <person name="Viehrig K."/>
            <person name="Ye F."/>
            <person name="Su P."/>
            <person name="Kiefer A.F."/>
            <person name="Nichols A."/>
            <person name="Cepeda A.J."/>
            <person name="Yan W."/>
            <person name="Fan B."/>
            <person name="Jiang Y."/>
            <person name="Adhikari A."/>
            <person name="Zheng C.-J."/>
            <person name="Schuster L."/>
            <person name="Cowan T.M."/>
            <person name="Smanski M.J."/>
            <person name="Chevrette M.G."/>
            <person name="De Carvalho L.P.S."/>
            <person name="Shen B."/>
        </authorList>
    </citation>
    <scope>NUCLEOTIDE SEQUENCE [LARGE SCALE GENOMIC DNA]</scope>
    <source>
        <strain evidence="9 10">NPDC001166</strain>
    </source>
</reference>
<feature type="compositionally biased region" description="Low complexity" evidence="6">
    <location>
        <begin position="1"/>
        <end position="24"/>
    </location>
</feature>
<feature type="transmembrane region" description="Helical" evidence="7">
    <location>
        <begin position="101"/>
        <end position="120"/>
    </location>
</feature>
<feature type="transmembrane region" description="Helical" evidence="7">
    <location>
        <begin position="126"/>
        <end position="147"/>
    </location>
</feature>
<feature type="domain" description="Major facilitator superfamily (MFS) profile" evidence="8">
    <location>
        <begin position="35"/>
        <end position="419"/>
    </location>
</feature>
<dbReference type="Proteomes" id="UP001470023">
    <property type="component" value="Unassembled WGS sequence"/>
</dbReference>
<feature type="region of interest" description="Disordered" evidence="6">
    <location>
        <begin position="1"/>
        <end position="26"/>
    </location>
</feature>
<dbReference type="InterPro" id="IPR011701">
    <property type="entry name" value="MFS"/>
</dbReference>
<keyword evidence="10" id="KW-1185">Reference proteome</keyword>
<accession>A0ABV1U9Q0</accession>
<sequence>MDPTSSGPGRSASSGPGRSTTRGPEPVTPRLSAGLVALAWVTQFLVGTDLFVVAPLLPDIAASLHVAPARTGLLITAFSLAYVVASPFAGRLSDRHDRARILSAALVLFSLANVATALAPSFGLLLATRVVAGVAAAATGPTVYALVSTRAQATARAQVLAVVGSGLLTALWVGAPAGAVLSRHAGWQAAFVILATGTCVLAVPHAFVWRSGRTATAGPTAAADSFPGAGTPAPGGRRGGGEAAFAVAVTALWAFSVYSLYTYLAVALHADGRAADVAWLLVVYGIAAVAGGQAGGRLADRAGAVRVTGVALALMAVTEVAVALVFPATWALTVALVLFASAAYAFFPAQQRHLVDTFPERATGMLSWNNSALFVGLSLAGAVGGPVVHSWGYPQLLYLGAAVAVPAWLLTRHRAGGRRPPVR</sequence>
<feature type="transmembrane region" description="Helical" evidence="7">
    <location>
        <begin position="277"/>
        <end position="296"/>
    </location>
</feature>